<keyword evidence="4 7" id="KW-1133">Transmembrane helix</keyword>
<evidence type="ECO:0000256" key="4">
    <source>
        <dbReference type="ARBA" id="ARBA00022989"/>
    </source>
</evidence>
<keyword evidence="5 7" id="KW-0472">Membrane</keyword>
<dbReference type="Pfam" id="PF20520">
    <property type="entry name" value="Ac45-VOA1_TM"/>
    <property type="match status" value="1"/>
</dbReference>
<dbReference type="WBParaSite" id="maker-PairedContig_6070-snap-gene-1.12-mRNA-1">
    <property type="protein sequence ID" value="maker-PairedContig_6070-snap-gene-1.12-mRNA-1"/>
    <property type="gene ID" value="maker-PairedContig_6070-snap-gene-1.12"/>
</dbReference>
<keyword evidence="8" id="KW-0732">Signal</keyword>
<evidence type="ECO:0000256" key="7">
    <source>
        <dbReference type="SAM" id="Phobius"/>
    </source>
</evidence>
<proteinExistence type="inferred from homology"/>
<protein>
    <recommendedName>
        <fullName evidence="9">V-type proton ATPase subunit S1/VOA1 transmembrane domain-containing protein</fullName>
    </recommendedName>
</protein>
<organism evidence="10">
    <name type="scientific">Wuchereria bancrofti</name>
    <dbReference type="NCBI Taxonomy" id="6293"/>
    <lineage>
        <taxon>Eukaryota</taxon>
        <taxon>Metazoa</taxon>
        <taxon>Ecdysozoa</taxon>
        <taxon>Nematoda</taxon>
        <taxon>Chromadorea</taxon>
        <taxon>Rhabditida</taxon>
        <taxon>Spirurina</taxon>
        <taxon>Spiruromorpha</taxon>
        <taxon>Filarioidea</taxon>
        <taxon>Onchocercidae</taxon>
        <taxon>Wuchereria</taxon>
    </lineage>
</organism>
<comment type="similarity">
    <text evidence="2">Belongs to the vacuolar ATPase subunit S1 family.</text>
</comment>
<evidence type="ECO:0000256" key="1">
    <source>
        <dbReference type="ARBA" id="ARBA00004167"/>
    </source>
</evidence>
<dbReference type="AlphaFoldDB" id="A0A1I8EYH0"/>
<feature type="region of interest" description="Disordered" evidence="6">
    <location>
        <begin position="152"/>
        <end position="185"/>
    </location>
</feature>
<accession>A0A1I8EYH0</accession>
<evidence type="ECO:0000256" key="8">
    <source>
        <dbReference type="SAM" id="SignalP"/>
    </source>
</evidence>
<evidence type="ECO:0000313" key="10">
    <source>
        <dbReference type="WBParaSite" id="maker-PairedContig_6070-snap-gene-1.12-mRNA-1"/>
    </source>
</evidence>
<dbReference type="InterPro" id="IPR008388">
    <property type="entry name" value="Ac45_acc_su"/>
</dbReference>
<name>A0A1I8EYH0_WUCBA</name>
<dbReference type="GO" id="GO:0001671">
    <property type="term" value="F:ATPase activator activity"/>
    <property type="evidence" value="ECO:0007669"/>
    <property type="project" value="TreeGrafter"/>
</dbReference>
<feature type="signal peptide" evidence="8">
    <location>
        <begin position="1"/>
        <end position="18"/>
    </location>
</feature>
<dbReference type="GO" id="GO:0033176">
    <property type="term" value="C:proton-transporting V-type ATPase complex"/>
    <property type="evidence" value="ECO:0007669"/>
    <property type="project" value="TreeGrafter"/>
</dbReference>
<dbReference type="GO" id="GO:0030641">
    <property type="term" value="P:regulation of cellular pH"/>
    <property type="evidence" value="ECO:0007669"/>
    <property type="project" value="TreeGrafter"/>
</dbReference>
<feature type="transmembrane region" description="Helical" evidence="7">
    <location>
        <begin position="377"/>
        <end position="400"/>
    </location>
</feature>
<dbReference type="InterPro" id="IPR046756">
    <property type="entry name" value="VAS1/VOA1_TM"/>
</dbReference>
<evidence type="ECO:0000256" key="5">
    <source>
        <dbReference type="ARBA" id="ARBA00023136"/>
    </source>
</evidence>
<feature type="chain" id="PRO_5009318451" description="V-type proton ATPase subunit S1/VOA1 transmembrane domain-containing protein" evidence="8">
    <location>
        <begin position="19"/>
        <end position="444"/>
    </location>
</feature>
<keyword evidence="3 7" id="KW-0812">Transmembrane</keyword>
<dbReference type="PANTHER" id="PTHR12471:SF7">
    <property type="entry name" value="V-TYPE PROTON ATPASE SUBUNIT S1"/>
    <property type="match status" value="1"/>
</dbReference>
<dbReference type="STRING" id="6293.A0A1I8EYH0"/>
<feature type="domain" description="V-type proton ATPase subunit S1/VOA1 transmembrane" evidence="9">
    <location>
        <begin position="373"/>
        <end position="411"/>
    </location>
</feature>
<comment type="subcellular location">
    <subcellularLocation>
        <location evidence="1">Membrane</location>
        <topology evidence="1">Single-pass membrane protein</topology>
    </subcellularLocation>
</comment>
<reference evidence="10" key="1">
    <citation type="submission" date="2016-11" db="UniProtKB">
        <authorList>
            <consortium name="WormBaseParasite"/>
        </authorList>
    </citation>
    <scope>IDENTIFICATION</scope>
    <source>
        <strain evidence="10">pt0022</strain>
    </source>
</reference>
<evidence type="ECO:0000256" key="3">
    <source>
        <dbReference type="ARBA" id="ARBA00022692"/>
    </source>
</evidence>
<dbReference type="PANTHER" id="PTHR12471">
    <property type="entry name" value="VACUOLAR ATP SYNTHASE SUBUNIT S1"/>
    <property type="match status" value="1"/>
</dbReference>
<evidence type="ECO:0000256" key="6">
    <source>
        <dbReference type="SAM" id="MobiDB-lite"/>
    </source>
</evidence>
<sequence length="444" mass="49518">MWQLCTTLFAIWFQYCIAYDTVVLSTLNLKKMAVEDLAASSKILAIGVKDFSLPNFGVYAQAYTGENSDSPFSSLMRIFPYQKALSMVNPLMVTSNDGDAYRSTTGVDYTQKDLHSLLTSDRNFEGYGTVIISSQDAFEKELVRRKRVSSNVSFDDEPSSHAVSRMGSRQRLSASDRHDMPVVLPPPNPSQKTACLLYMEAFDIIIPNSRLLTVGSEGKNKYSSEPDHYKCNVSSIQGGASFIIDVEVGENIEDAEKEFSLTSGTMITFQLDFVRSRNGYWYLDGTTLKNNFKITALRGEQDLTVSSGTATNQVDVGAVFNWNFACFQTNAAIFKVLDGKYSNIGIALRNFEVALELAGDKTRFGYRTSDCVGTFSAGSWMGIIISVVFISILLFGYLMLQSIQTMDRFDDLKQKQISSAKDIKIEEGVTNTTARWQCLFIWTL</sequence>
<evidence type="ECO:0000256" key="2">
    <source>
        <dbReference type="ARBA" id="ARBA00009037"/>
    </source>
</evidence>
<evidence type="ECO:0000259" key="9">
    <source>
        <dbReference type="Pfam" id="PF20520"/>
    </source>
</evidence>